<dbReference type="GO" id="GO:0008295">
    <property type="term" value="P:spermidine biosynthetic process"/>
    <property type="evidence" value="ECO:0007669"/>
    <property type="project" value="UniProtKB-KW"/>
</dbReference>
<evidence type="ECO:0000313" key="11">
    <source>
        <dbReference type="Proteomes" id="UP000177372"/>
    </source>
</evidence>
<evidence type="ECO:0000256" key="1">
    <source>
        <dbReference type="ARBA" id="ARBA00001928"/>
    </source>
</evidence>
<evidence type="ECO:0000313" key="10">
    <source>
        <dbReference type="EMBL" id="OGG79367.1"/>
    </source>
</evidence>
<keyword evidence="4" id="KW-0745">Spermidine biosynthesis</keyword>
<protein>
    <submittedName>
        <fullName evidence="10">S-adenosylmethionine decarboxylase</fullName>
    </submittedName>
</protein>
<evidence type="ECO:0000256" key="2">
    <source>
        <dbReference type="ARBA" id="ARBA00022793"/>
    </source>
</evidence>
<dbReference type="Pfam" id="PF02675">
    <property type="entry name" value="AdoMet_dc"/>
    <property type="match status" value="1"/>
</dbReference>
<evidence type="ECO:0000256" key="6">
    <source>
        <dbReference type="ARBA" id="ARBA00023145"/>
    </source>
</evidence>
<keyword evidence="7" id="KW-0456">Lyase</keyword>
<evidence type="ECO:0000256" key="8">
    <source>
        <dbReference type="ARBA" id="ARBA00023270"/>
    </source>
</evidence>
<evidence type="ECO:0000256" key="4">
    <source>
        <dbReference type="ARBA" id="ARBA00023066"/>
    </source>
</evidence>
<keyword evidence="6" id="KW-0865">Zymogen</keyword>
<organism evidence="10 11">
    <name type="scientific">Candidatus Kaiserbacteria bacterium RIFCSPLOWO2_01_FULL_54_13</name>
    <dbReference type="NCBI Taxonomy" id="1798512"/>
    <lineage>
        <taxon>Bacteria</taxon>
        <taxon>Candidatus Kaiseribacteriota</taxon>
    </lineage>
</organism>
<dbReference type="Proteomes" id="UP000177372">
    <property type="component" value="Unassembled WGS sequence"/>
</dbReference>
<name>A0A1F6F0H7_9BACT</name>
<sequence length="133" mass="15228">MKTSRADAAVREKYALVDAWGLHSGIDIHRCDPAIIRNADKIKQFVHELCELIGMKRFGECTVVDFGEDPRVSGFSMTQLIETSLISGHFANQTNTVYLDIFSCKYYNPYVAAEFAKKFFKGKDYDLHYTCRK</sequence>
<keyword evidence="2" id="KW-0210">Decarboxylase</keyword>
<evidence type="ECO:0000256" key="5">
    <source>
        <dbReference type="ARBA" id="ARBA00023115"/>
    </source>
</evidence>
<dbReference type="GO" id="GO:0004014">
    <property type="term" value="F:adenosylmethionine decarboxylase activity"/>
    <property type="evidence" value="ECO:0007669"/>
    <property type="project" value="InterPro"/>
</dbReference>
<accession>A0A1F6F0H7</accession>
<comment type="caution">
    <text evidence="10">The sequence shown here is derived from an EMBL/GenBank/DDBJ whole genome shotgun (WGS) entry which is preliminary data.</text>
</comment>
<dbReference type="InterPro" id="IPR016067">
    <property type="entry name" value="S-AdoMet_deCO2ase_core"/>
</dbReference>
<reference evidence="10 11" key="1">
    <citation type="journal article" date="2016" name="Nat. Commun.">
        <title>Thousands of microbial genomes shed light on interconnected biogeochemical processes in an aquifer system.</title>
        <authorList>
            <person name="Anantharaman K."/>
            <person name="Brown C.T."/>
            <person name="Hug L.A."/>
            <person name="Sharon I."/>
            <person name="Castelle C.J."/>
            <person name="Probst A.J."/>
            <person name="Thomas B.C."/>
            <person name="Singh A."/>
            <person name="Wilkins M.J."/>
            <person name="Karaoz U."/>
            <person name="Brodie E.L."/>
            <person name="Williams K.H."/>
            <person name="Hubbard S.S."/>
            <person name="Banfield J.F."/>
        </authorList>
    </citation>
    <scope>NUCLEOTIDE SEQUENCE [LARGE SCALE GENOMIC DNA]</scope>
</reference>
<evidence type="ECO:0000256" key="3">
    <source>
        <dbReference type="ARBA" id="ARBA00022813"/>
    </source>
</evidence>
<evidence type="ECO:0000256" key="7">
    <source>
        <dbReference type="ARBA" id="ARBA00023239"/>
    </source>
</evidence>
<keyword evidence="9" id="KW-0670">Pyruvate</keyword>
<keyword evidence="5" id="KW-0620">Polyamine biosynthesis</keyword>
<evidence type="ECO:0000256" key="9">
    <source>
        <dbReference type="ARBA" id="ARBA00023317"/>
    </source>
</evidence>
<dbReference type="InterPro" id="IPR003826">
    <property type="entry name" value="AdoMetDC_fam_prok"/>
</dbReference>
<gene>
    <name evidence="10" type="ORF">A3A39_02000</name>
</gene>
<dbReference type="SUPFAM" id="SSF56276">
    <property type="entry name" value="S-adenosylmethionine decarboxylase"/>
    <property type="match status" value="1"/>
</dbReference>
<proteinExistence type="predicted"/>
<keyword evidence="3" id="KW-0068">Autocatalytic cleavage</keyword>
<keyword evidence="8" id="KW-0704">Schiff base</keyword>
<dbReference type="Gene3D" id="3.60.90.10">
    <property type="entry name" value="S-adenosylmethionine decarboxylase"/>
    <property type="match status" value="1"/>
</dbReference>
<dbReference type="STRING" id="1798512.A3A39_02000"/>
<dbReference type="EMBL" id="MFLZ01000030">
    <property type="protein sequence ID" value="OGG79367.1"/>
    <property type="molecule type" value="Genomic_DNA"/>
</dbReference>
<dbReference type="AlphaFoldDB" id="A0A1F6F0H7"/>
<comment type="cofactor">
    <cofactor evidence="1">
        <name>pyruvate</name>
        <dbReference type="ChEBI" id="CHEBI:15361"/>
    </cofactor>
</comment>